<reference evidence="2 3" key="1">
    <citation type="submission" date="2024-09" db="EMBL/GenBank/DDBJ databases">
        <title>Paenibacillus zeirhizospherea sp. nov., isolated from surface of the maize (Zea mays) roots in a horticulture field, Hungary.</title>
        <authorList>
            <person name="Marton D."/>
            <person name="Farkas M."/>
            <person name="Bedics A."/>
            <person name="Toth E."/>
            <person name="Tancsics A."/>
            <person name="Boka K."/>
            <person name="Marati G."/>
            <person name="Kriszt B."/>
            <person name="Cserhati M."/>
        </authorList>
    </citation>
    <scope>NUCLEOTIDE SEQUENCE [LARGE SCALE GENOMIC DNA]</scope>
    <source>
        <strain evidence="2 3">JCM 18446</strain>
    </source>
</reference>
<dbReference type="InterPro" id="IPR027417">
    <property type="entry name" value="P-loop_NTPase"/>
</dbReference>
<feature type="coiled-coil region" evidence="1">
    <location>
        <begin position="393"/>
        <end position="452"/>
    </location>
</feature>
<gene>
    <name evidence="2" type="ORF">ACE5LO_01975</name>
</gene>
<comment type="caution">
    <text evidence="2">The sequence shown here is derived from an EMBL/GenBank/DDBJ whole genome shotgun (WGS) entry which is preliminary data.</text>
</comment>
<name>A0ABV5BV48_9BACL</name>
<proteinExistence type="predicted"/>
<keyword evidence="3" id="KW-1185">Reference proteome</keyword>
<dbReference type="Gene3D" id="3.40.50.300">
    <property type="entry name" value="P-loop containing nucleotide triphosphate hydrolases"/>
    <property type="match status" value="1"/>
</dbReference>
<protein>
    <recommendedName>
        <fullName evidence="4">DUF2326 domain-containing protein</fullName>
    </recommendedName>
</protein>
<dbReference type="EMBL" id="JBHIRY010000001">
    <property type="protein sequence ID" value="MFB5759152.1"/>
    <property type="molecule type" value="Genomic_DNA"/>
</dbReference>
<dbReference type="RefSeq" id="WP_375518399.1">
    <property type="nucleotide sequence ID" value="NZ_JBHIRY010000001.1"/>
</dbReference>
<organism evidence="2 3">
    <name type="scientific">Paenibacillus medicaginis</name>
    <dbReference type="NCBI Taxonomy" id="1470560"/>
    <lineage>
        <taxon>Bacteria</taxon>
        <taxon>Bacillati</taxon>
        <taxon>Bacillota</taxon>
        <taxon>Bacilli</taxon>
        <taxon>Bacillales</taxon>
        <taxon>Paenibacillaceae</taxon>
        <taxon>Paenibacillus</taxon>
    </lineage>
</organism>
<evidence type="ECO:0008006" key="4">
    <source>
        <dbReference type="Google" id="ProtNLM"/>
    </source>
</evidence>
<evidence type="ECO:0000313" key="3">
    <source>
        <dbReference type="Proteomes" id="UP001580430"/>
    </source>
</evidence>
<evidence type="ECO:0000256" key="1">
    <source>
        <dbReference type="SAM" id="Coils"/>
    </source>
</evidence>
<feature type="coiled-coil region" evidence="1">
    <location>
        <begin position="222"/>
        <end position="331"/>
    </location>
</feature>
<accession>A0ABV5BV48</accession>
<sequence length="645" mass="74439">MGKSLYINRIAINPPKGKTDVTFRTGLNIIRAVLYEEINVVNEANVHQGNLPGTRNSVGKTTFVNLLDYGLGKGKFLGKDKVYGRKKLELHDLLMEFRIGKQEYTVQRNLVKGEVCLLYNGWVIDDLLVGVEHSFESYQDADYRNFLDQSIFQGANTFEDKKIVSFRDVMQIIFRDQVGGFEFIDKPGNYTASADSKRKLMQFLSGLTTYETLSANSKVIEAEEVEKEAKKALDIIKRYVNHKVNQAEQVIRSEADDVLEKMKEKQRVIDELKMEIMHLQKHSDERIEKKNKFLQKKMVYLKEVQLLNTRLNSFQATLNEIQIEKENIETANQAHLFLQSFEYEICPVCLVPITNDPSFVCPKKSNDENYSEEVMKTMQNILSNEKQDLILAINDLNKSINEIHSEVSQLDSKISDVNLEISKDVNKILELMKNEEQELQVLSEKFTGLKQDLDYFRDRDEYQRKHGRAKDNLTIAKTERDRIQKLMDEGLESLKTFFHEAVSFLYFNKRIGSLSLSERAKNFIAEIKYLTISEGKDTGAAAITLAVIAFDLALLKLGINQNTPHPRLLVHDSPNINDIEPLVYNRIFSYVIDMLEKPFIDKGKDPDFQYIITTILMPEELNQHPYIRLELSNNGDDGKLFEFTF</sequence>
<keyword evidence="1" id="KW-0175">Coiled coil</keyword>
<evidence type="ECO:0000313" key="2">
    <source>
        <dbReference type="EMBL" id="MFB5759152.1"/>
    </source>
</evidence>
<dbReference type="Proteomes" id="UP001580430">
    <property type="component" value="Unassembled WGS sequence"/>
</dbReference>